<proteinExistence type="predicted"/>
<protein>
    <submittedName>
        <fullName evidence="1">Uncharacterized protein</fullName>
    </submittedName>
</protein>
<sequence>MDHRRATCMMDIVPLTRHLPPKSPPLCSICRHKAPLFGTPPKWFNFMELEDATEGFSKVIAEVVHSRAEFDVSQLTEQNPNASSSGDVSSTSNNSVHSLLEFIGSEHQAGKPKSQNFDSMDISSVSTSLRSTFKVSDCGARIKLKAVLGTSSFMVLLTHADDATAYCS</sequence>
<gene>
    <name evidence="1" type="ORF">L1987_27211</name>
</gene>
<keyword evidence="2" id="KW-1185">Reference proteome</keyword>
<evidence type="ECO:0000313" key="1">
    <source>
        <dbReference type="EMBL" id="KAI3805133.1"/>
    </source>
</evidence>
<reference evidence="2" key="1">
    <citation type="journal article" date="2022" name="Mol. Ecol. Resour.">
        <title>The genomes of chicory, endive, great burdock and yacon provide insights into Asteraceae palaeo-polyploidization history and plant inulin production.</title>
        <authorList>
            <person name="Fan W."/>
            <person name="Wang S."/>
            <person name="Wang H."/>
            <person name="Wang A."/>
            <person name="Jiang F."/>
            <person name="Liu H."/>
            <person name="Zhao H."/>
            <person name="Xu D."/>
            <person name="Zhang Y."/>
        </authorList>
    </citation>
    <scope>NUCLEOTIDE SEQUENCE [LARGE SCALE GENOMIC DNA]</scope>
    <source>
        <strain evidence="2">cv. Yunnan</strain>
    </source>
</reference>
<evidence type="ECO:0000313" key="2">
    <source>
        <dbReference type="Proteomes" id="UP001056120"/>
    </source>
</evidence>
<dbReference type="Proteomes" id="UP001056120">
    <property type="component" value="Linkage Group LG09"/>
</dbReference>
<organism evidence="1 2">
    <name type="scientific">Smallanthus sonchifolius</name>
    <dbReference type="NCBI Taxonomy" id="185202"/>
    <lineage>
        <taxon>Eukaryota</taxon>
        <taxon>Viridiplantae</taxon>
        <taxon>Streptophyta</taxon>
        <taxon>Embryophyta</taxon>
        <taxon>Tracheophyta</taxon>
        <taxon>Spermatophyta</taxon>
        <taxon>Magnoliopsida</taxon>
        <taxon>eudicotyledons</taxon>
        <taxon>Gunneridae</taxon>
        <taxon>Pentapetalae</taxon>
        <taxon>asterids</taxon>
        <taxon>campanulids</taxon>
        <taxon>Asterales</taxon>
        <taxon>Asteraceae</taxon>
        <taxon>Asteroideae</taxon>
        <taxon>Heliantheae alliance</taxon>
        <taxon>Millerieae</taxon>
        <taxon>Smallanthus</taxon>
    </lineage>
</organism>
<dbReference type="EMBL" id="CM042026">
    <property type="protein sequence ID" value="KAI3805133.1"/>
    <property type="molecule type" value="Genomic_DNA"/>
</dbReference>
<name>A0ACB9IA65_9ASTR</name>
<reference evidence="1 2" key="2">
    <citation type="journal article" date="2022" name="Mol. Ecol. Resour.">
        <title>The genomes of chicory, endive, great burdock and yacon provide insights into Asteraceae paleo-polyploidization history and plant inulin production.</title>
        <authorList>
            <person name="Fan W."/>
            <person name="Wang S."/>
            <person name="Wang H."/>
            <person name="Wang A."/>
            <person name="Jiang F."/>
            <person name="Liu H."/>
            <person name="Zhao H."/>
            <person name="Xu D."/>
            <person name="Zhang Y."/>
        </authorList>
    </citation>
    <scope>NUCLEOTIDE SEQUENCE [LARGE SCALE GENOMIC DNA]</scope>
    <source>
        <strain evidence="2">cv. Yunnan</strain>
        <tissue evidence="1">Leaves</tissue>
    </source>
</reference>
<comment type="caution">
    <text evidence="1">The sequence shown here is derived from an EMBL/GenBank/DDBJ whole genome shotgun (WGS) entry which is preliminary data.</text>
</comment>
<accession>A0ACB9IA65</accession>